<evidence type="ECO:0000313" key="7">
    <source>
        <dbReference type="EMBL" id="AYC35052.1"/>
    </source>
</evidence>
<organism evidence="7 8">
    <name type="scientific">Pseudomonas cavernae</name>
    <dbReference type="NCBI Taxonomy" id="2320867"/>
    <lineage>
        <taxon>Bacteria</taxon>
        <taxon>Pseudomonadati</taxon>
        <taxon>Pseudomonadota</taxon>
        <taxon>Gammaproteobacteria</taxon>
        <taxon>Pseudomonadales</taxon>
        <taxon>Pseudomonadaceae</taxon>
        <taxon>Pseudomonas</taxon>
    </lineage>
</organism>
<dbReference type="PROSITE" id="PS51085">
    <property type="entry name" value="2FE2S_FER_2"/>
    <property type="match status" value="1"/>
</dbReference>
<dbReference type="InterPro" id="IPR051452">
    <property type="entry name" value="Diverse_Oxidoreductases"/>
</dbReference>
<dbReference type="AlphaFoldDB" id="A0A385ZAM6"/>
<dbReference type="InterPro" id="IPR036010">
    <property type="entry name" value="2Fe-2S_ferredoxin-like_sf"/>
</dbReference>
<dbReference type="EMBL" id="CP032419">
    <property type="protein sequence ID" value="AYC35052.1"/>
    <property type="molecule type" value="Genomic_DNA"/>
</dbReference>
<dbReference type="PANTHER" id="PTHR44379:SF2">
    <property type="entry name" value="BLR6218 PROTEIN"/>
    <property type="match status" value="1"/>
</dbReference>
<evidence type="ECO:0000259" key="6">
    <source>
        <dbReference type="PROSITE" id="PS51085"/>
    </source>
</evidence>
<dbReference type="Gene3D" id="3.10.20.30">
    <property type="match status" value="1"/>
</dbReference>
<feature type="domain" description="2Fe-2S ferredoxin-type" evidence="6">
    <location>
        <begin position="1"/>
        <end position="77"/>
    </location>
</feature>
<dbReference type="GO" id="GO:0051537">
    <property type="term" value="F:2 iron, 2 sulfur cluster binding"/>
    <property type="evidence" value="ECO:0007669"/>
    <property type="project" value="UniProtKB-KW"/>
</dbReference>
<dbReference type="InterPro" id="IPR036884">
    <property type="entry name" value="2Fe-2S-bd_dom_sf"/>
</dbReference>
<dbReference type="PROSITE" id="PS00197">
    <property type="entry name" value="2FE2S_FER_1"/>
    <property type="match status" value="1"/>
</dbReference>
<accession>A0A385ZAM6</accession>
<dbReference type="GO" id="GO:0046872">
    <property type="term" value="F:metal ion binding"/>
    <property type="evidence" value="ECO:0007669"/>
    <property type="project" value="UniProtKB-KW"/>
</dbReference>
<dbReference type="Pfam" id="PF00111">
    <property type="entry name" value="Fer2"/>
    <property type="match status" value="1"/>
</dbReference>
<evidence type="ECO:0000256" key="5">
    <source>
        <dbReference type="ARBA" id="ARBA00023014"/>
    </source>
</evidence>
<evidence type="ECO:0000256" key="4">
    <source>
        <dbReference type="ARBA" id="ARBA00023004"/>
    </source>
</evidence>
<sequence length="157" mass="16457">MMKATLNGQSIELTPVDEQMPLLWVLRDSLNMRGTKFGCGVGMCGACTVHVDGAPMRACITPISAVAGSSITTIEGLGGKQLEALDKAWLELQVAQCGYCQPGQIMSAAILIAETPDPSDEEIDSAMSGNLCRCGTYPRIRQAIKAAAAQLRAGGKA</sequence>
<proteinExistence type="predicted"/>
<dbReference type="FunFam" id="1.10.150.120:FF:000003">
    <property type="entry name" value="Carbon monoxide dehydrogenase, small subunit"/>
    <property type="match status" value="1"/>
</dbReference>
<protein>
    <submittedName>
        <fullName evidence="7">(2Fe-2S)-binding protein</fullName>
    </submittedName>
</protein>
<keyword evidence="3" id="KW-0560">Oxidoreductase</keyword>
<dbReference type="InterPro" id="IPR006058">
    <property type="entry name" value="2Fe2S_fd_BS"/>
</dbReference>
<dbReference type="Proteomes" id="UP000265560">
    <property type="component" value="Chromosome"/>
</dbReference>
<evidence type="ECO:0000256" key="3">
    <source>
        <dbReference type="ARBA" id="ARBA00023002"/>
    </source>
</evidence>
<dbReference type="Pfam" id="PF01799">
    <property type="entry name" value="Fer2_2"/>
    <property type="match status" value="1"/>
</dbReference>
<keyword evidence="8" id="KW-1185">Reference proteome</keyword>
<dbReference type="RefSeq" id="WP_119895698.1">
    <property type="nucleotide sequence ID" value="NZ_CP032419.1"/>
</dbReference>
<dbReference type="InterPro" id="IPR012675">
    <property type="entry name" value="Beta-grasp_dom_sf"/>
</dbReference>
<gene>
    <name evidence="7" type="ORF">D3880_08255</name>
</gene>
<dbReference type="GO" id="GO:0016491">
    <property type="term" value="F:oxidoreductase activity"/>
    <property type="evidence" value="ECO:0007669"/>
    <property type="project" value="UniProtKB-KW"/>
</dbReference>
<dbReference type="Gene3D" id="1.10.150.120">
    <property type="entry name" value="[2Fe-2S]-binding domain"/>
    <property type="match status" value="1"/>
</dbReference>
<dbReference type="OrthoDB" id="9775084at2"/>
<evidence type="ECO:0000313" key="8">
    <source>
        <dbReference type="Proteomes" id="UP000265560"/>
    </source>
</evidence>
<keyword evidence="5" id="KW-0411">Iron-sulfur</keyword>
<keyword evidence="4" id="KW-0408">Iron</keyword>
<dbReference type="SUPFAM" id="SSF54292">
    <property type="entry name" value="2Fe-2S ferredoxin-like"/>
    <property type="match status" value="1"/>
</dbReference>
<dbReference type="InterPro" id="IPR001041">
    <property type="entry name" value="2Fe-2S_ferredoxin-type"/>
</dbReference>
<evidence type="ECO:0000256" key="2">
    <source>
        <dbReference type="ARBA" id="ARBA00022723"/>
    </source>
</evidence>
<dbReference type="KEGG" id="pcav:D3880_08255"/>
<name>A0A385ZAM6_9PSED</name>
<dbReference type="SUPFAM" id="SSF47741">
    <property type="entry name" value="CO dehydrogenase ISP C-domain like"/>
    <property type="match status" value="1"/>
</dbReference>
<evidence type="ECO:0000256" key="1">
    <source>
        <dbReference type="ARBA" id="ARBA00022714"/>
    </source>
</evidence>
<dbReference type="PANTHER" id="PTHR44379">
    <property type="entry name" value="OXIDOREDUCTASE WITH IRON-SULFUR SUBUNIT"/>
    <property type="match status" value="1"/>
</dbReference>
<reference evidence="8" key="1">
    <citation type="submission" date="2018-09" db="EMBL/GenBank/DDBJ databases">
        <authorList>
            <person name="Zhu H."/>
        </authorList>
    </citation>
    <scope>NUCLEOTIDE SEQUENCE [LARGE SCALE GENOMIC DNA]</scope>
    <source>
        <strain evidence="8">K2W31S-8</strain>
    </source>
</reference>
<keyword evidence="1" id="KW-0001">2Fe-2S</keyword>
<dbReference type="InterPro" id="IPR002888">
    <property type="entry name" value="2Fe-2S-bd"/>
</dbReference>
<keyword evidence="2" id="KW-0479">Metal-binding</keyword>